<gene>
    <name evidence="2" type="ORF">F5Z01DRAFT_472099</name>
</gene>
<dbReference type="GeneID" id="70290906"/>
<comment type="caution">
    <text evidence="2">The sequence shown here is derived from an EMBL/GenBank/DDBJ whole genome shotgun (WGS) entry which is preliminary data.</text>
</comment>
<dbReference type="Proteomes" id="UP000887229">
    <property type="component" value="Unassembled WGS sequence"/>
</dbReference>
<sequence length="675" mass="75978">MMPDSDSSSLSTTSATTTTVSSSPTYLTGEKDDPLLPSPSEICRIFHDGQATWANILSMVDDFPPGRWPTTSLDPYITLMDVPGLPTKLPRGKKIYGRPLWRVPRLETAPTHTEDTDKDWDPELVHGRRVDFNLETESPLHCRLSLEAASHLLFDSTETADSIAVLTLCWSYILSVRLLEMQGQQVKYTLHRLWPQPGESDKPGLVRLDGASPALVRWLCAVLSPELGWSGSGKGLPPWAASLQEHLVIETSEPVPDSPSPPSSTEATELLLEFCRLFNLETEGNQNKQWDQLAPCRAGFFAALALPFYRFMGLRPQLPFPRLTCPDGSRFNDTSGTSIRGYLRDLRYFMTLSLHPLSLGSTLWSVFWQPDIDCNLVSPWLAAVLDILEPAIKAKNLEKLLKAFALRRPRVALWWLALALLGDLSILDWIRRYATTCTEKYGYGSLSPPDPMFSAWTGTKQSFLDQEITACYMEPSDQIPWADILRRRFDFNLQGSGPMLLSWRPFGCVAKRSVEPDLWPYLETKRAHQYQSFLWYSMTKRGFRTSDPGFRRNTGRSIEVARDDLTRLSPGRECHENHHSINLEPSKTSTLRMMSFLVEDATGSRHWSNAAMSEQSRQHPWLRGWEGLATMEVECRGSAEAIEGVKAPSWFLGEWIRGEHDGGDQAQGEGGLVTA</sequence>
<reference evidence="2" key="1">
    <citation type="journal article" date="2021" name="IMA Fungus">
        <title>Genomic characterization of three marine fungi, including Emericellopsis atlantica sp. nov. with signatures of a generalist lifestyle and marine biomass degradation.</title>
        <authorList>
            <person name="Hagestad O.C."/>
            <person name="Hou L."/>
            <person name="Andersen J.H."/>
            <person name="Hansen E.H."/>
            <person name="Altermark B."/>
            <person name="Li C."/>
            <person name="Kuhnert E."/>
            <person name="Cox R.J."/>
            <person name="Crous P.W."/>
            <person name="Spatafora J.W."/>
            <person name="Lail K."/>
            <person name="Amirebrahimi M."/>
            <person name="Lipzen A."/>
            <person name="Pangilinan J."/>
            <person name="Andreopoulos W."/>
            <person name="Hayes R.D."/>
            <person name="Ng V."/>
            <person name="Grigoriev I.V."/>
            <person name="Jackson S.A."/>
            <person name="Sutton T.D.S."/>
            <person name="Dobson A.D.W."/>
            <person name="Rama T."/>
        </authorList>
    </citation>
    <scope>NUCLEOTIDE SEQUENCE</scope>
    <source>
        <strain evidence="2">TS7</strain>
    </source>
</reference>
<evidence type="ECO:0000313" key="3">
    <source>
        <dbReference type="Proteomes" id="UP000887229"/>
    </source>
</evidence>
<protein>
    <submittedName>
        <fullName evidence="2">Uncharacterized protein</fullName>
    </submittedName>
</protein>
<feature type="compositionally biased region" description="Low complexity" evidence="1">
    <location>
        <begin position="1"/>
        <end position="25"/>
    </location>
</feature>
<dbReference type="RefSeq" id="XP_046113547.1">
    <property type="nucleotide sequence ID" value="XM_046260003.1"/>
</dbReference>
<evidence type="ECO:0000256" key="1">
    <source>
        <dbReference type="SAM" id="MobiDB-lite"/>
    </source>
</evidence>
<organism evidence="2 3">
    <name type="scientific">Emericellopsis atlantica</name>
    <dbReference type="NCBI Taxonomy" id="2614577"/>
    <lineage>
        <taxon>Eukaryota</taxon>
        <taxon>Fungi</taxon>
        <taxon>Dikarya</taxon>
        <taxon>Ascomycota</taxon>
        <taxon>Pezizomycotina</taxon>
        <taxon>Sordariomycetes</taxon>
        <taxon>Hypocreomycetidae</taxon>
        <taxon>Hypocreales</taxon>
        <taxon>Bionectriaceae</taxon>
        <taxon>Emericellopsis</taxon>
    </lineage>
</organism>
<evidence type="ECO:0000313" key="2">
    <source>
        <dbReference type="EMBL" id="KAG9249623.1"/>
    </source>
</evidence>
<dbReference type="EMBL" id="MU251297">
    <property type="protein sequence ID" value="KAG9249623.1"/>
    <property type="molecule type" value="Genomic_DNA"/>
</dbReference>
<accession>A0A9P7ZCF3</accession>
<proteinExistence type="predicted"/>
<name>A0A9P7ZCF3_9HYPO</name>
<feature type="region of interest" description="Disordered" evidence="1">
    <location>
        <begin position="1"/>
        <end position="34"/>
    </location>
</feature>
<keyword evidence="3" id="KW-1185">Reference proteome</keyword>
<dbReference type="OrthoDB" id="3549294at2759"/>
<dbReference type="AlphaFoldDB" id="A0A9P7ZCF3"/>